<dbReference type="Proteomes" id="UP001589647">
    <property type="component" value="Unassembled WGS sequence"/>
</dbReference>
<reference evidence="1 2" key="1">
    <citation type="submission" date="2024-09" db="EMBL/GenBank/DDBJ databases">
        <authorList>
            <person name="Sun Q."/>
            <person name="Mori K."/>
        </authorList>
    </citation>
    <scope>NUCLEOTIDE SEQUENCE [LARGE SCALE GENOMIC DNA]</scope>
    <source>
        <strain evidence="1 2">CCM 3426</strain>
    </source>
</reference>
<name>A0ABV5IKP2_9ACTN</name>
<dbReference type="InterPro" id="IPR046828">
    <property type="entry name" value="RepSA"/>
</dbReference>
<sequence>MEIASRYRTVAVVQDLRACSTSSLPDGPADHPPNHITIDLLDQAIRRTASQVAVQIEDGPPSPVRWGDQLDVRPVYVSAELGGLSDQRVAAYVAKYATKGAESAGTVDRPIRHAGQIAGLKVTEHARRMIYTCFSLAELQPYRTLLLRQWAHMLGYRGHFSTKSRHYSIRLGDIRQARADFRAEQARLITGTPPPDPEKTVTVGEWHYAGSGHRHGEAFWAEVARQRIATARKIARQQAGENR</sequence>
<comment type="caution">
    <text evidence="1">The sequence shown here is derived from an EMBL/GenBank/DDBJ whole genome shotgun (WGS) entry which is preliminary data.</text>
</comment>
<protein>
    <submittedName>
        <fullName evidence="1">Replication initiator</fullName>
    </submittedName>
</protein>
<keyword evidence="2" id="KW-1185">Reference proteome</keyword>
<dbReference type="EMBL" id="JBHMEI010000024">
    <property type="protein sequence ID" value="MFB9205051.1"/>
    <property type="molecule type" value="Genomic_DNA"/>
</dbReference>
<organism evidence="1 2">
    <name type="scientific">Nonomuraea spiralis</name>
    <dbReference type="NCBI Taxonomy" id="46182"/>
    <lineage>
        <taxon>Bacteria</taxon>
        <taxon>Bacillati</taxon>
        <taxon>Actinomycetota</taxon>
        <taxon>Actinomycetes</taxon>
        <taxon>Streptosporangiales</taxon>
        <taxon>Streptosporangiaceae</taxon>
        <taxon>Nonomuraea</taxon>
    </lineage>
</organism>
<gene>
    <name evidence="1" type="ORF">ACFFV7_27915</name>
</gene>
<dbReference type="Pfam" id="PF20199">
    <property type="entry name" value="RepSA"/>
    <property type="match status" value="1"/>
</dbReference>
<evidence type="ECO:0000313" key="1">
    <source>
        <dbReference type="EMBL" id="MFB9205051.1"/>
    </source>
</evidence>
<evidence type="ECO:0000313" key="2">
    <source>
        <dbReference type="Proteomes" id="UP001589647"/>
    </source>
</evidence>
<accession>A0ABV5IKP2</accession>
<dbReference type="RefSeq" id="WP_189653294.1">
    <property type="nucleotide sequence ID" value="NZ_BMRC01000039.1"/>
</dbReference>
<proteinExistence type="predicted"/>